<evidence type="ECO:0000256" key="1">
    <source>
        <dbReference type="SAM" id="Phobius"/>
    </source>
</evidence>
<dbReference type="HOGENOM" id="CLU_2788389_0_0_6"/>
<dbReference type="EMBL" id="CP003218">
    <property type="protein sequence ID" value="AEX05060.1"/>
    <property type="molecule type" value="Genomic_DNA"/>
</dbReference>
<accession>A0A0H3HF32</accession>
<keyword evidence="1" id="KW-1133">Transmembrane helix</keyword>
<dbReference type="AlphaFoldDB" id="A0A0H3HF32"/>
<dbReference type="Proteomes" id="UP000007843">
    <property type="component" value="Chromosome"/>
</dbReference>
<organism evidence="2 3">
    <name type="scientific">Klebsiella michiganensis (strain ATCC 8724 / DSM 4798 / JCM 20051 / NBRC 3318 / NRRL B-199 / KCTC 1686 / BUCSAV 143 / CCM 1901)</name>
    <dbReference type="NCBI Taxonomy" id="1006551"/>
    <lineage>
        <taxon>Bacteria</taxon>
        <taxon>Pseudomonadati</taxon>
        <taxon>Pseudomonadota</taxon>
        <taxon>Gammaproteobacteria</taxon>
        <taxon>Enterobacterales</taxon>
        <taxon>Enterobacteriaceae</taxon>
        <taxon>Klebsiella/Raoultella group</taxon>
        <taxon>Klebsiella</taxon>
    </lineage>
</organism>
<evidence type="ECO:0000313" key="3">
    <source>
        <dbReference type="Proteomes" id="UP000007843"/>
    </source>
</evidence>
<gene>
    <name evidence="2" type="ordered locus">KOX_16690</name>
</gene>
<protein>
    <recommendedName>
        <fullName evidence="4">Inner membrane protein</fullName>
    </recommendedName>
</protein>
<evidence type="ECO:0008006" key="4">
    <source>
        <dbReference type="Google" id="ProtNLM"/>
    </source>
</evidence>
<feature type="transmembrane region" description="Helical" evidence="1">
    <location>
        <begin position="39"/>
        <end position="56"/>
    </location>
</feature>
<name>A0A0H3HF32_KLEM8</name>
<dbReference type="KEGG" id="kox:KOX_16690"/>
<feature type="transmembrane region" description="Helical" evidence="1">
    <location>
        <begin position="12"/>
        <end position="33"/>
    </location>
</feature>
<keyword evidence="1" id="KW-0812">Transmembrane</keyword>
<sequence>MLYRYAVFSRKHNTFHILLLFTILIISFIHLSVLLETDNTWLLGPMVIYLPIFFLWRKVSVLRSRIAD</sequence>
<keyword evidence="1" id="KW-0472">Membrane</keyword>
<proteinExistence type="predicted"/>
<evidence type="ECO:0000313" key="2">
    <source>
        <dbReference type="EMBL" id="AEX05060.1"/>
    </source>
</evidence>
<reference evidence="2 3" key="1">
    <citation type="journal article" date="2012" name="J. Bacteriol.">
        <title>Complete genome sequence of Klebsiella oxytoca KCTC 1686, used in production of 2,3-butanediol.</title>
        <authorList>
            <person name="Shin S.H."/>
            <person name="Kim S."/>
            <person name="Kim J.Y."/>
            <person name="Lee S."/>
            <person name="Um Y."/>
            <person name="Oh M.K."/>
            <person name="Kim Y.R."/>
            <person name="Lee J."/>
            <person name="Yang K.S."/>
        </authorList>
    </citation>
    <scope>NUCLEOTIDE SEQUENCE [LARGE SCALE GENOMIC DNA]</scope>
    <source>
        <strain evidence="3">ATCC 8724 / DSM 4798 / JCM 20051 / NBRC 3318 / NRRL B-199 / KCTC 1686</strain>
    </source>
</reference>